<organism evidence="1 2">
    <name type="scientific">Dioscorea alata</name>
    <name type="common">Purple yam</name>
    <dbReference type="NCBI Taxonomy" id="55571"/>
    <lineage>
        <taxon>Eukaryota</taxon>
        <taxon>Viridiplantae</taxon>
        <taxon>Streptophyta</taxon>
        <taxon>Embryophyta</taxon>
        <taxon>Tracheophyta</taxon>
        <taxon>Spermatophyta</taxon>
        <taxon>Magnoliopsida</taxon>
        <taxon>Liliopsida</taxon>
        <taxon>Dioscoreales</taxon>
        <taxon>Dioscoreaceae</taxon>
        <taxon>Dioscorea</taxon>
    </lineage>
</organism>
<accession>A0ACB7TX39</accession>
<gene>
    <name evidence="1" type="ORF">IHE45_19G030800</name>
</gene>
<dbReference type="Proteomes" id="UP000827976">
    <property type="component" value="Chromosome 19"/>
</dbReference>
<comment type="caution">
    <text evidence="1">The sequence shown here is derived from an EMBL/GenBank/DDBJ whole genome shotgun (WGS) entry which is preliminary data.</text>
</comment>
<evidence type="ECO:0000313" key="1">
    <source>
        <dbReference type="EMBL" id="KAH7652628.1"/>
    </source>
</evidence>
<name>A0ACB7TX39_DIOAL</name>
<keyword evidence="2" id="KW-1185">Reference proteome</keyword>
<protein>
    <submittedName>
        <fullName evidence="1">Uncharacterized protein</fullName>
    </submittedName>
</protein>
<evidence type="ECO:0000313" key="2">
    <source>
        <dbReference type="Proteomes" id="UP000827976"/>
    </source>
</evidence>
<dbReference type="EMBL" id="CM037029">
    <property type="protein sequence ID" value="KAH7652628.1"/>
    <property type="molecule type" value="Genomic_DNA"/>
</dbReference>
<proteinExistence type="predicted"/>
<sequence length="77" mass="8803">MADQPELGQQLKERFFHFVGRVRSFSFLSYTQEKQENEVIGETKIGTQVITERAFVLGAYDESSNYKATSPPEPQTN</sequence>
<reference evidence="2" key="1">
    <citation type="journal article" date="2022" name="Nat. Commun.">
        <title>Chromosome evolution and the genetic basis of agronomically important traits in greater yam.</title>
        <authorList>
            <person name="Bredeson J.V."/>
            <person name="Lyons J.B."/>
            <person name="Oniyinde I.O."/>
            <person name="Okereke N.R."/>
            <person name="Kolade O."/>
            <person name="Nnabue I."/>
            <person name="Nwadili C.O."/>
            <person name="Hribova E."/>
            <person name="Parker M."/>
            <person name="Nwogha J."/>
            <person name="Shu S."/>
            <person name="Carlson J."/>
            <person name="Kariba R."/>
            <person name="Muthemba S."/>
            <person name="Knop K."/>
            <person name="Barton G.J."/>
            <person name="Sherwood A.V."/>
            <person name="Lopez-Montes A."/>
            <person name="Asiedu R."/>
            <person name="Jamnadass R."/>
            <person name="Muchugi A."/>
            <person name="Goodstein D."/>
            <person name="Egesi C.N."/>
            <person name="Featherston J."/>
            <person name="Asfaw A."/>
            <person name="Simpson G.G."/>
            <person name="Dolezel J."/>
            <person name="Hendre P.S."/>
            <person name="Van Deynze A."/>
            <person name="Kumar P.L."/>
            <person name="Obidiegwu J.E."/>
            <person name="Bhattacharjee R."/>
            <person name="Rokhsar D.S."/>
        </authorList>
    </citation>
    <scope>NUCLEOTIDE SEQUENCE [LARGE SCALE GENOMIC DNA]</scope>
    <source>
        <strain evidence="2">cv. TDa95/00328</strain>
    </source>
</reference>